<organism evidence="1 2">
    <name type="scientific">Jatrophihabitans cynanchi</name>
    <dbReference type="NCBI Taxonomy" id="2944128"/>
    <lineage>
        <taxon>Bacteria</taxon>
        <taxon>Bacillati</taxon>
        <taxon>Actinomycetota</taxon>
        <taxon>Actinomycetes</taxon>
        <taxon>Jatrophihabitantales</taxon>
        <taxon>Jatrophihabitantaceae</taxon>
        <taxon>Jatrophihabitans</taxon>
    </lineage>
</organism>
<dbReference type="Proteomes" id="UP001164693">
    <property type="component" value="Chromosome"/>
</dbReference>
<evidence type="ECO:0000313" key="2">
    <source>
        <dbReference type="Proteomes" id="UP001164693"/>
    </source>
</evidence>
<evidence type="ECO:0000313" key="1">
    <source>
        <dbReference type="EMBL" id="WAX58170.1"/>
    </source>
</evidence>
<gene>
    <name evidence="1" type="ORF">M6B22_05235</name>
</gene>
<proteinExistence type="predicted"/>
<name>A0ABY7K2F5_9ACTN</name>
<dbReference type="EMBL" id="CP097463">
    <property type="protein sequence ID" value="WAX58170.1"/>
    <property type="molecule type" value="Genomic_DNA"/>
</dbReference>
<reference evidence="1" key="1">
    <citation type="submission" date="2022-05" db="EMBL/GenBank/DDBJ databases">
        <title>Jatrophihabitans sp. SB3-54 whole genome sequence.</title>
        <authorList>
            <person name="Suh M.K."/>
            <person name="Eom M.K."/>
            <person name="Kim J.S."/>
            <person name="Kim H.S."/>
            <person name="Do H.E."/>
            <person name="Shin Y.K."/>
            <person name="Lee J.-S."/>
        </authorList>
    </citation>
    <scope>NUCLEOTIDE SEQUENCE</scope>
    <source>
        <strain evidence="1">SB3-54</strain>
    </source>
</reference>
<sequence length="64" mass="6836">MSGTREGRRIVLELEPTDDGIRGALATDDGVLQPFEGWLELSALLDGVRPRTEAAAEPLSEVSA</sequence>
<dbReference type="RefSeq" id="WP_269444720.1">
    <property type="nucleotide sequence ID" value="NZ_CP097463.1"/>
</dbReference>
<accession>A0ABY7K2F5</accession>
<protein>
    <submittedName>
        <fullName evidence="1">Uncharacterized protein</fullName>
    </submittedName>
</protein>
<keyword evidence="2" id="KW-1185">Reference proteome</keyword>